<evidence type="ECO:0000313" key="9">
    <source>
        <dbReference type="Proteomes" id="UP000001593"/>
    </source>
</evidence>
<dbReference type="Pfam" id="PF00557">
    <property type="entry name" value="Peptidase_M24"/>
    <property type="match status" value="1"/>
</dbReference>
<dbReference type="GO" id="GO:0046872">
    <property type="term" value="F:metal ion binding"/>
    <property type="evidence" value="ECO:0007669"/>
    <property type="project" value="UniProtKB-UniRule"/>
</dbReference>
<dbReference type="OrthoDB" id="3209743at2759"/>
<dbReference type="PRINTS" id="PR00599">
    <property type="entry name" value="MAPEPTIDASE"/>
</dbReference>
<feature type="binding site" evidence="5">
    <location>
        <position position="208"/>
    </location>
    <ligand>
        <name>a divalent metal cation</name>
        <dbReference type="ChEBI" id="CHEBI:60240"/>
        <label>1</label>
    </ligand>
</feature>
<dbReference type="InParanoid" id="A7RWZ8"/>
<dbReference type="PANTHER" id="PTHR43330">
    <property type="entry name" value="METHIONINE AMINOPEPTIDASE"/>
    <property type="match status" value="1"/>
</dbReference>
<dbReference type="GO" id="GO:0004239">
    <property type="term" value="F:initiator methionyl aminopeptidase activity"/>
    <property type="evidence" value="ECO:0007669"/>
    <property type="project" value="UniProtKB-UniRule"/>
</dbReference>
<feature type="domain" description="Peptidase M24" evidence="7">
    <location>
        <begin position="2"/>
        <end position="215"/>
    </location>
</feature>
<dbReference type="InterPro" id="IPR000994">
    <property type="entry name" value="Pept_M24"/>
</dbReference>
<evidence type="ECO:0000256" key="6">
    <source>
        <dbReference type="RuleBase" id="RU003653"/>
    </source>
</evidence>
<organism evidence="8 9">
    <name type="scientific">Nematostella vectensis</name>
    <name type="common">Starlet sea anemone</name>
    <dbReference type="NCBI Taxonomy" id="45351"/>
    <lineage>
        <taxon>Eukaryota</taxon>
        <taxon>Metazoa</taxon>
        <taxon>Cnidaria</taxon>
        <taxon>Anthozoa</taxon>
        <taxon>Hexacorallia</taxon>
        <taxon>Actiniaria</taxon>
        <taxon>Edwardsiidae</taxon>
        <taxon>Nematostella</taxon>
    </lineage>
</organism>
<dbReference type="HOGENOM" id="CLU_015857_0_0_1"/>
<dbReference type="eggNOG" id="KOG2738">
    <property type="taxonomic scope" value="Eukaryota"/>
</dbReference>
<comment type="function">
    <text evidence="6">Cotranslationally removes the N-terminal methionine from nascent proteins. The N-terminal methionine is often cleaved when the second residue in the primary sequence is small and uncharged (Met-Ala-, Cys, Gly, Pro, Ser, Thr, or Val).</text>
</comment>
<dbReference type="SUPFAM" id="SSF55920">
    <property type="entry name" value="Creatinase/aminopeptidase"/>
    <property type="match status" value="1"/>
</dbReference>
<dbReference type="EC" id="3.4.11.18" evidence="6"/>
<dbReference type="MEROPS" id="M24.A06"/>
<feature type="binding site" evidence="5">
    <location>
        <position position="208"/>
    </location>
    <ligand>
        <name>a divalent metal cation</name>
        <dbReference type="ChEBI" id="CHEBI:60240"/>
        <label>2</label>
        <note>catalytic</note>
    </ligand>
</feature>
<dbReference type="Gene3D" id="3.90.230.10">
    <property type="entry name" value="Creatinase/methionine aminopeptidase superfamily"/>
    <property type="match status" value="1"/>
</dbReference>
<feature type="binding site" evidence="5">
    <location>
        <position position="152"/>
    </location>
    <ligand>
        <name>substrate</name>
    </ligand>
</feature>
<comment type="similarity">
    <text evidence="5">Belongs to the peptidase M24A family. Methionine aminopeptidase type 1 subfamily.</text>
</comment>
<keyword evidence="1 5" id="KW-0031">Aminopeptidase</keyword>
<dbReference type="KEGG" id="nve:5516030"/>
<feature type="binding site" evidence="5">
    <location>
        <position position="54"/>
    </location>
    <ligand>
        <name>substrate</name>
    </ligand>
</feature>
<evidence type="ECO:0000256" key="2">
    <source>
        <dbReference type="ARBA" id="ARBA00022670"/>
    </source>
</evidence>
<dbReference type="InterPro" id="IPR036005">
    <property type="entry name" value="Creatinase/aminopeptidase-like"/>
</dbReference>
<feature type="binding site" evidence="5">
    <location>
        <position position="145"/>
    </location>
    <ligand>
        <name>a divalent metal cation</name>
        <dbReference type="ChEBI" id="CHEBI:60240"/>
        <label>2</label>
        <note>catalytic</note>
    </ligand>
</feature>
<dbReference type="EMBL" id="DS469548">
    <property type="protein sequence ID" value="EDO44113.1"/>
    <property type="molecule type" value="Genomic_DNA"/>
</dbReference>
<dbReference type="CDD" id="cd01086">
    <property type="entry name" value="MetAP1"/>
    <property type="match status" value="1"/>
</dbReference>
<feature type="binding site" evidence="5">
    <location>
        <position position="71"/>
    </location>
    <ligand>
        <name>a divalent metal cation</name>
        <dbReference type="ChEBI" id="CHEBI:60240"/>
        <label>1</label>
    </ligand>
</feature>
<dbReference type="Proteomes" id="UP000001593">
    <property type="component" value="Unassembled WGS sequence"/>
</dbReference>
<dbReference type="OMA" id="RGAESCY"/>
<dbReference type="InterPro" id="IPR001714">
    <property type="entry name" value="Pept_M24_MAP"/>
</dbReference>
<keyword evidence="9" id="KW-1185">Reference proteome</keyword>
<evidence type="ECO:0000256" key="3">
    <source>
        <dbReference type="ARBA" id="ARBA00022723"/>
    </source>
</evidence>
<dbReference type="InterPro" id="IPR002467">
    <property type="entry name" value="Pept_M24A_MAP1"/>
</dbReference>
<evidence type="ECO:0000259" key="7">
    <source>
        <dbReference type="Pfam" id="PF00557"/>
    </source>
</evidence>
<evidence type="ECO:0000313" key="8">
    <source>
        <dbReference type="EMBL" id="EDO44113.1"/>
    </source>
</evidence>
<feature type="binding site" evidence="5">
    <location>
        <position position="82"/>
    </location>
    <ligand>
        <name>a divalent metal cation</name>
        <dbReference type="ChEBI" id="CHEBI:60240"/>
        <label>1</label>
    </ligand>
</feature>
<sequence>MRMAKQIVKVGITTEEIDYHVHKAIIEHGAYPSPLNYRGFPKSVCTSVNEVAVHGIPNSRCLQNGDLLSVDISLFYGGVHGDLCETFLVGNVDESGRRLVDICRQSLDEAISICGPGVRMSTIGNTISLFAKKSGYSVSECCNGHGIGSVFHALPDVSHVANNRPGKMQPGMTFTIEPVLCEGSSKLYTWEDEWTIVTSDGMRTAQFEETVLITEDGVEVLTFDYEQQEA</sequence>
<evidence type="ECO:0000256" key="1">
    <source>
        <dbReference type="ARBA" id="ARBA00022438"/>
    </source>
</evidence>
<dbReference type="AlphaFoldDB" id="A7RWZ8"/>
<accession>A7RWZ8</accession>
<keyword evidence="3 5" id="KW-0479">Metal-binding</keyword>
<gene>
    <name evidence="8" type="ORF">NEMVEDRAFT_v1g163658</name>
</gene>
<keyword evidence="4 5" id="KW-0378">Hydrolase</keyword>
<dbReference type="GO" id="GO:0005739">
    <property type="term" value="C:mitochondrion"/>
    <property type="evidence" value="ECO:0000318"/>
    <property type="project" value="GO_Central"/>
</dbReference>
<comment type="cofactor">
    <cofactor evidence="5">
        <name>Co(2+)</name>
        <dbReference type="ChEBI" id="CHEBI:48828"/>
    </cofactor>
    <cofactor evidence="5">
        <name>Zn(2+)</name>
        <dbReference type="ChEBI" id="CHEBI:29105"/>
    </cofactor>
    <cofactor evidence="5">
        <name>Mn(2+)</name>
        <dbReference type="ChEBI" id="CHEBI:29035"/>
    </cofactor>
    <cofactor evidence="5">
        <name>Fe(2+)</name>
        <dbReference type="ChEBI" id="CHEBI:29033"/>
    </cofactor>
    <text evidence="5">Binds 2 divalent metal cations per subunit. Has a high-affinity and a low affinity metal-binding site. The true nature of the physiological cofactor is under debate. The enzyme is active with cobalt, zinc, manganese or divalent iron ions. Most likely, methionine aminopeptidases function as mononuclear Fe(2+)-metalloproteases under physiological conditions, and the catalytically relevant metal-binding site has been assigned to the histidine-containing high-affinity site.</text>
</comment>
<comment type="catalytic activity">
    <reaction evidence="5 6">
        <text>Release of N-terminal amino acids, preferentially methionine, from peptides and arylamides.</text>
        <dbReference type="EC" id="3.4.11.18"/>
    </reaction>
</comment>
<dbReference type="PhylomeDB" id="A7RWZ8"/>
<evidence type="ECO:0000256" key="5">
    <source>
        <dbReference type="HAMAP-Rule" id="MF_03174"/>
    </source>
</evidence>
<feature type="binding site" evidence="5">
    <location>
        <position position="82"/>
    </location>
    <ligand>
        <name>a divalent metal cation</name>
        <dbReference type="ChEBI" id="CHEBI:60240"/>
        <label>2</label>
        <note>catalytic</note>
    </ligand>
</feature>
<keyword evidence="2 5" id="KW-0645">Protease</keyword>
<name>A7RWZ8_NEMVE</name>
<dbReference type="HAMAP" id="MF_01974">
    <property type="entry name" value="MetAP_1"/>
    <property type="match status" value="1"/>
</dbReference>
<proteinExistence type="inferred from homology"/>
<protein>
    <recommendedName>
        <fullName evidence="6">Methionine aminopeptidase</fullName>
        <ecNumber evidence="6">3.4.11.18</ecNumber>
    </recommendedName>
</protein>
<dbReference type="NCBIfam" id="TIGR00500">
    <property type="entry name" value="met_pdase_I"/>
    <property type="match status" value="1"/>
</dbReference>
<dbReference type="GO" id="GO:0070006">
    <property type="term" value="F:metalloaminopeptidase activity"/>
    <property type="evidence" value="ECO:0000318"/>
    <property type="project" value="GO_Central"/>
</dbReference>
<feature type="binding site" evidence="5">
    <location>
        <position position="177"/>
    </location>
    <ligand>
        <name>a divalent metal cation</name>
        <dbReference type="ChEBI" id="CHEBI:60240"/>
        <label>2</label>
        <note>catalytic</note>
    </ligand>
</feature>
<dbReference type="STRING" id="45351.A7RWZ8"/>
<dbReference type="GO" id="GO:0006508">
    <property type="term" value="P:proteolysis"/>
    <property type="evidence" value="ECO:0007669"/>
    <property type="project" value="UniProtKB-KW"/>
</dbReference>
<dbReference type="PANTHER" id="PTHR43330:SF8">
    <property type="entry name" value="METHIONINE AMINOPEPTIDASE 1D, MITOCHONDRIAL"/>
    <property type="match status" value="1"/>
</dbReference>
<reference evidence="8 9" key="1">
    <citation type="journal article" date="2007" name="Science">
        <title>Sea anemone genome reveals ancestral eumetazoan gene repertoire and genomic organization.</title>
        <authorList>
            <person name="Putnam N.H."/>
            <person name="Srivastava M."/>
            <person name="Hellsten U."/>
            <person name="Dirks B."/>
            <person name="Chapman J."/>
            <person name="Salamov A."/>
            <person name="Terry A."/>
            <person name="Shapiro H."/>
            <person name="Lindquist E."/>
            <person name="Kapitonov V.V."/>
            <person name="Jurka J."/>
            <person name="Genikhovich G."/>
            <person name="Grigoriev I.V."/>
            <person name="Lucas S.M."/>
            <person name="Steele R.E."/>
            <person name="Finnerty J.R."/>
            <person name="Technau U."/>
            <person name="Martindale M.Q."/>
            <person name="Rokhsar D.S."/>
        </authorList>
    </citation>
    <scope>NUCLEOTIDE SEQUENCE [LARGE SCALE GENOMIC DNA]</scope>
    <source>
        <strain evidence="9">CH2 X CH6</strain>
    </source>
</reference>
<evidence type="ECO:0000256" key="4">
    <source>
        <dbReference type="ARBA" id="ARBA00022801"/>
    </source>
</evidence>